<dbReference type="AlphaFoldDB" id="A0A1G9U3X1"/>
<evidence type="ECO:0000313" key="4">
    <source>
        <dbReference type="Proteomes" id="UP000199451"/>
    </source>
</evidence>
<organism evidence="3 4">
    <name type="scientific">Halogranum gelatinilyticum</name>
    <dbReference type="NCBI Taxonomy" id="660521"/>
    <lineage>
        <taxon>Archaea</taxon>
        <taxon>Methanobacteriati</taxon>
        <taxon>Methanobacteriota</taxon>
        <taxon>Stenosarchaea group</taxon>
        <taxon>Halobacteria</taxon>
        <taxon>Halobacteriales</taxon>
        <taxon>Haloferacaceae</taxon>
    </lineage>
</organism>
<dbReference type="PANTHER" id="PTHR46268:SF6">
    <property type="entry name" value="UNIVERSAL STRESS PROTEIN UP12"/>
    <property type="match status" value="1"/>
</dbReference>
<evidence type="ECO:0000313" key="3">
    <source>
        <dbReference type="EMBL" id="SDM54679.1"/>
    </source>
</evidence>
<sequence length="157" mass="16631">MYSKILLPTDGSQTTDAVVDHAAALAGWQDATVHVLYVVDDRAFLTLSDDLVDDVTGELEHEGHEVTETAATLLRQAGVDAVTAVRTGSPSDAILEYADEEGMDLVLMGTRGADFRRNMLGSAAQRVIAHAPVPVMTVALDGKDDEVTPTVEPAGQD</sequence>
<dbReference type="EMBL" id="FNHL01000002">
    <property type="protein sequence ID" value="SDM54679.1"/>
    <property type="molecule type" value="Genomic_DNA"/>
</dbReference>
<dbReference type="RefSeq" id="WP_089697301.1">
    <property type="nucleotide sequence ID" value="NZ_FNHL01000002.1"/>
</dbReference>
<dbReference type="PIRSF" id="PIRSF006276">
    <property type="entry name" value="UspA"/>
    <property type="match status" value="1"/>
</dbReference>
<dbReference type="InterPro" id="IPR014729">
    <property type="entry name" value="Rossmann-like_a/b/a_fold"/>
</dbReference>
<dbReference type="SUPFAM" id="SSF52402">
    <property type="entry name" value="Adenine nucleotide alpha hydrolases-like"/>
    <property type="match status" value="1"/>
</dbReference>
<feature type="domain" description="UspA" evidence="2">
    <location>
        <begin position="1"/>
        <end position="138"/>
    </location>
</feature>
<dbReference type="PANTHER" id="PTHR46268">
    <property type="entry name" value="STRESS RESPONSE PROTEIN NHAX"/>
    <property type="match status" value="1"/>
</dbReference>
<proteinExistence type="inferred from homology"/>
<keyword evidence="4" id="KW-1185">Reference proteome</keyword>
<dbReference type="OrthoDB" id="105697at2157"/>
<dbReference type="PRINTS" id="PR01438">
    <property type="entry name" value="UNVRSLSTRESS"/>
</dbReference>
<accession>A0A1G9U3X1</accession>
<dbReference type="Gene3D" id="3.40.50.620">
    <property type="entry name" value="HUPs"/>
    <property type="match status" value="1"/>
</dbReference>
<dbReference type="InterPro" id="IPR006015">
    <property type="entry name" value="Universal_stress_UspA"/>
</dbReference>
<evidence type="ECO:0000259" key="2">
    <source>
        <dbReference type="Pfam" id="PF00582"/>
    </source>
</evidence>
<gene>
    <name evidence="3" type="ORF">SAMN04487949_2029</name>
</gene>
<dbReference type="InterPro" id="IPR006016">
    <property type="entry name" value="UspA"/>
</dbReference>
<comment type="similarity">
    <text evidence="1">Belongs to the universal stress protein A family.</text>
</comment>
<reference evidence="4" key="1">
    <citation type="submission" date="2016-10" db="EMBL/GenBank/DDBJ databases">
        <authorList>
            <person name="Varghese N."/>
            <person name="Submissions S."/>
        </authorList>
    </citation>
    <scope>NUCLEOTIDE SEQUENCE [LARGE SCALE GENOMIC DNA]</scope>
    <source>
        <strain evidence="4">CGMCC 1.10119</strain>
    </source>
</reference>
<dbReference type="Pfam" id="PF00582">
    <property type="entry name" value="Usp"/>
    <property type="match status" value="1"/>
</dbReference>
<dbReference type="Proteomes" id="UP000199451">
    <property type="component" value="Unassembled WGS sequence"/>
</dbReference>
<name>A0A1G9U3X1_9EURY</name>
<dbReference type="STRING" id="660521.SAMN04487949_2029"/>
<protein>
    <submittedName>
        <fullName evidence="3">Nucleotide-binding universal stress protein, UspA family</fullName>
    </submittedName>
</protein>
<dbReference type="CDD" id="cd00293">
    <property type="entry name" value="USP-like"/>
    <property type="match status" value="1"/>
</dbReference>
<evidence type="ECO:0000256" key="1">
    <source>
        <dbReference type="ARBA" id="ARBA00008791"/>
    </source>
</evidence>